<dbReference type="InterPro" id="IPR021268">
    <property type="entry name" value="DUF2845"/>
</dbReference>
<dbReference type="Pfam" id="PF11006">
    <property type="entry name" value="DUF2845"/>
    <property type="match status" value="1"/>
</dbReference>
<name>Q2LWT3_SYNAS</name>
<feature type="region of interest" description="Disordered" evidence="1">
    <location>
        <begin position="66"/>
        <end position="120"/>
    </location>
</feature>
<dbReference type="InParanoid" id="Q2LWT3"/>
<feature type="compositionally biased region" description="Basic residues" evidence="1">
    <location>
        <begin position="71"/>
        <end position="87"/>
    </location>
</feature>
<dbReference type="eggNOG" id="ENOG5033EDZ">
    <property type="taxonomic scope" value="Bacteria"/>
</dbReference>
<evidence type="ECO:0000313" key="3">
    <source>
        <dbReference type="EMBL" id="ABC78539.1"/>
    </source>
</evidence>
<dbReference type="STRING" id="56780.SYN_01771"/>
<dbReference type="AlphaFoldDB" id="Q2LWT3"/>
<evidence type="ECO:0000256" key="1">
    <source>
        <dbReference type="SAM" id="MobiDB-lite"/>
    </source>
</evidence>
<dbReference type="Proteomes" id="UP000001933">
    <property type="component" value="Chromosome"/>
</dbReference>
<protein>
    <submittedName>
        <fullName evidence="3">Hypothetical exported protein</fullName>
    </submittedName>
</protein>
<keyword evidence="4" id="KW-1185">Reference proteome</keyword>
<feature type="compositionally biased region" description="Basic residues" evidence="1">
    <location>
        <begin position="102"/>
        <end position="111"/>
    </location>
</feature>
<accession>Q2LWT3</accession>
<evidence type="ECO:0000313" key="4">
    <source>
        <dbReference type="Proteomes" id="UP000001933"/>
    </source>
</evidence>
<proteinExistence type="predicted"/>
<organism evidence="3 4">
    <name type="scientific">Syntrophus aciditrophicus (strain SB)</name>
    <dbReference type="NCBI Taxonomy" id="56780"/>
    <lineage>
        <taxon>Bacteria</taxon>
        <taxon>Pseudomonadati</taxon>
        <taxon>Thermodesulfobacteriota</taxon>
        <taxon>Syntrophia</taxon>
        <taxon>Syntrophales</taxon>
        <taxon>Syntrophaceae</taxon>
        <taxon>Syntrophus</taxon>
    </lineage>
</organism>
<feature type="chain" id="PRO_5004212325" evidence="2">
    <location>
        <begin position="26"/>
        <end position="151"/>
    </location>
</feature>
<dbReference type="KEGG" id="sat:SYN_01771"/>
<keyword evidence="2" id="KW-0732">Signal</keyword>
<dbReference type="HOGENOM" id="CLU_1730493_0_0_7"/>
<sequence length="151" mass="16781">MILKRMNCSCALWRCVAAISVPLLVLPVCPVSGWSADGSASRSTLRCGNDLVSLGDSVEDVLVSCGEPSRRHTAGSRGKTRTAKRKSSRESDGDRNNESPSRKKKRTPRRAKYQENEAETWHYNRGPNDFVYCLHFEDGVLTRIVQGGRGR</sequence>
<dbReference type="EMBL" id="CP000252">
    <property type="protein sequence ID" value="ABC78539.1"/>
    <property type="molecule type" value="Genomic_DNA"/>
</dbReference>
<gene>
    <name evidence="3" type="ORF">SYN_01771</name>
</gene>
<feature type="compositionally biased region" description="Basic and acidic residues" evidence="1">
    <location>
        <begin position="88"/>
        <end position="101"/>
    </location>
</feature>
<feature type="signal peptide" evidence="2">
    <location>
        <begin position="1"/>
        <end position="25"/>
    </location>
</feature>
<reference evidence="3 4" key="1">
    <citation type="journal article" date="2007" name="Proc. Natl. Acad. Sci. U.S.A.">
        <title>The genome of Syntrophus aciditrophicus: life at the thermodynamic limit of microbial growth.</title>
        <authorList>
            <person name="McInerney M.J."/>
            <person name="Rohlin L."/>
            <person name="Mouttaki H."/>
            <person name="Kim U."/>
            <person name="Krupp R.S."/>
            <person name="Rios-Hernandez L."/>
            <person name="Sieber J."/>
            <person name="Struchtemeyer C.G."/>
            <person name="Bhattacharyya A."/>
            <person name="Campbell J.W."/>
            <person name="Gunsalus R.P."/>
        </authorList>
    </citation>
    <scope>NUCLEOTIDE SEQUENCE [LARGE SCALE GENOMIC DNA]</scope>
    <source>
        <strain evidence="3 4">SB</strain>
    </source>
</reference>
<evidence type="ECO:0000256" key="2">
    <source>
        <dbReference type="SAM" id="SignalP"/>
    </source>
</evidence>